<organism evidence="1">
    <name type="scientific">viral metagenome</name>
    <dbReference type="NCBI Taxonomy" id="1070528"/>
    <lineage>
        <taxon>unclassified sequences</taxon>
        <taxon>metagenomes</taxon>
        <taxon>organismal metagenomes</taxon>
    </lineage>
</organism>
<evidence type="ECO:0000313" key="1">
    <source>
        <dbReference type="EMBL" id="QHT91230.1"/>
    </source>
</evidence>
<dbReference type="AlphaFoldDB" id="A0A6C0IF18"/>
<sequence length="139" mass="15611">MHRQQSYKTVTLFSQPYLDTYNQCYKNIVTINLLPQGPLVNFVRRIQFPPLSTFKIPNGNGINGNKSKQCGLALLSLENCNTNCNTNLMVTDEVPTLFSFLLSNGYSIDTSITKMLNESDLQFDTNTGNKIIAMITYNG</sequence>
<name>A0A6C0IF18_9ZZZZ</name>
<accession>A0A6C0IF18</accession>
<protein>
    <submittedName>
        <fullName evidence="1">Uncharacterized protein</fullName>
    </submittedName>
</protein>
<proteinExistence type="predicted"/>
<dbReference type="EMBL" id="MN740164">
    <property type="protein sequence ID" value="QHT91230.1"/>
    <property type="molecule type" value="Genomic_DNA"/>
</dbReference>
<reference evidence="1" key="1">
    <citation type="journal article" date="2020" name="Nature">
        <title>Giant virus diversity and host interactions through global metagenomics.</title>
        <authorList>
            <person name="Schulz F."/>
            <person name="Roux S."/>
            <person name="Paez-Espino D."/>
            <person name="Jungbluth S."/>
            <person name="Walsh D.A."/>
            <person name="Denef V.J."/>
            <person name="McMahon K.D."/>
            <person name="Konstantinidis K.T."/>
            <person name="Eloe-Fadrosh E.A."/>
            <person name="Kyrpides N.C."/>
            <person name="Woyke T."/>
        </authorList>
    </citation>
    <scope>NUCLEOTIDE SEQUENCE</scope>
    <source>
        <strain evidence="1">GVMAG-M-3300023184-72</strain>
    </source>
</reference>